<dbReference type="Pfam" id="PF03795">
    <property type="entry name" value="YCII"/>
    <property type="match status" value="1"/>
</dbReference>
<dbReference type="PANTHER" id="PTHR33606:SF3">
    <property type="entry name" value="PROTEIN YCII"/>
    <property type="match status" value="1"/>
</dbReference>
<sequence>MYFVLRYELVDDYLERRTPLRPEHLALARAAVERGELRLGGALAEPADEALLVFRGPDPSAAEAFAHADPYVREGLVRRWTVRPWTVVIGADFAG</sequence>
<feature type="domain" description="YCII-related" evidence="2">
    <location>
        <begin position="2"/>
        <end position="86"/>
    </location>
</feature>
<evidence type="ECO:0000256" key="1">
    <source>
        <dbReference type="ARBA" id="ARBA00007689"/>
    </source>
</evidence>
<gene>
    <name evidence="3" type="ORF">OV079_06290</name>
</gene>
<dbReference type="AlphaFoldDB" id="A0A9X3IUI6"/>
<reference evidence="3" key="1">
    <citation type="submission" date="2022-11" db="EMBL/GenBank/DDBJ databases">
        <title>Minimal conservation of predation-associated metabolite biosynthetic gene clusters underscores biosynthetic potential of Myxococcota including descriptions for ten novel species: Archangium lansinium sp. nov., Myxococcus landrumus sp. nov., Nannocystis bai.</title>
        <authorList>
            <person name="Ahearne A."/>
            <person name="Stevens C."/>
            <person name="Phillips K."/>
        </authorList>
    </citation>
    <scope>NUCLEOTIDE SEQUENCE</scope>
    <source>
        <strain evidence="3">Na p29</strain>
    </source>
</reference>
<evidence type="ECO:0000313" key="4">
    <source>
        <dbReference type="Proteomes" id="UP001150924"/>
    </source>
</evidence>
<dbReference type="Proteomes" id="UP001150924">
    <property type="component" value="Unassembled WGS sequence"/>
</dbReference>
<dbReference type="NCBIfam" id="NF009508">
    <property type="entry name" value="PRK12866.1"/>
    <property type="match status" value="1"/>
</dbReference>
<proteinExistence type="inferred from homology"/>
<evidence type="ECO:0000259" key="2">
    <source>
        <dbReference type="Pfam" id="PF03795"/>
    </source>
</evidence>
<organism evidence="3 4">
    <name type="scientific">Nannocystis pusilla</name>
    <dbReference type="NCBI Taxonomy" id="889268"/>
    <lineage>
        <taxon>Bacteria</taxon>
        <taxon>Pseudomonadati</taxon>
        <taxon>Myxococcota</taxon>
        <taxon>Polyangia</taxon>
        <taxon>Nannocystales</taxon>
        <taxon>Nannocystaceae</taxon>
        <taxon>Nannocystis</taxon>
    </lineage>
</organism>
<comment type="similarity">
    <text evidence="1">Belongs to the YciI family.</text>
</comment>
<dbReference type="SUPFAM" id="SSF54909">
    <property type="entry name" value="Dimeric alpha+beta barrel"/>
    <property type="match status" value="1"/>
</dbReference>
<name>A0A9X3IUI6_9BACT</name>
<dbReference type="InterPro" id="IPR011008">
    <property type="entry name" value="Dimeric_a/b-barrel"/>
</dbReference>
<dbReference type="EMBL" id="JAPNKE010000002">
    <property type="protein sequence ID" value="MCY1005187.1"/>
    <property type="molecule type" value="Genomic_DNA"/>
</dbReference>
<dbReference type="RefSeq" id="WP_267701966.1">
    <property type="nucleotide sequence ID" value="NZ_JAPNKE010000002.1"/>
</dbReference>
<dbReference type="InterPro" id="IPR051807">
    <property type="entry name" value="Sec-metab_biosynth-assoc"/>
</dbReference>
<comment type="caution">
    <text evidence="3">The sequence shown here is derived from an EMBL/GenBank/DDBJ whole genome shotgun (WGS) entry which is preliminary data.</text>
</comment>
<keyword evidence="4" id="KW-1185">Reference proteome</keyword>
<evidence type="ECO:0000313" key="3">
    <source>
        <dbReference type="EMBL" id="MCY1005187.1"/>
    </source>
</evidence>
<dbReference type="PANTHER" id="PTHR33606">
    <property type="entry name" value="PROTEIN YCII"/>
    <property type="match status" value="1"/>
</dbReference>
<protein>
    <submittedName>
        <fullName evidence="3">YciI-like protein</fullName>
    </submittedName>
</protein>
<accession>A0A9X3IUI6</accession>
<dbReference type="InterPro" id="IPR005545">
    <property type="entry name" value="YCII"/>
</dbReference>
<dbReference type="Gene3D" id="3.30.70.1060">
    <property type="entry name" value="Dimeric alpha+beta barrel"/>
    <property type="match status" value="1"/>
</dbReference>